<dbReference type="GO" id="GO:0004061">
    <property type="term" value="F:arylformamidase activity"/>
    <property type="evidence" value="ECO:0007669"/>
    <property type="project" value="InterPro"/>
</dbReference>
<feature type="region of interest" description="Disordered" evidence="1">
    <location>
        <begin position="57"/>
        <end position="76"/>
    </location>
</feature>
<dbReference type="Pfam" id="PF04199">
    <property type="entry name" value="Cyclase"/>
    <property type="match status" value="1"/>
</dbReference>
<comment type="caution">
    <text evidence="2">The sequence shown here is derived from an EMBL/GenBank/DDBJ whole genome shotgun (WGS) entry which is preliminary data.</text>
</comment>
<dbReference type="OrthoDB" id="7067800at2"/>
<organism evidence="2 3">
    <name type="scientific">Verticiella sediminum</name>
    <dbReference type="NCBI Taxonomy" id="1247510"/>
    <lineage>
        <taxon>Bacteria</taxon>
        <taxon>Pseudomonadati</taxon>
        <taxon>Pseudomonadota</taxon>
        <taxon>Betaproteobacteria</taxon>
        <taxon>Burkholderiales</taxon>
        <taxon>Alcaligenaceae</taxon>
        <taxon>Verticiella</taxon>
    </lineage>
</organism>
<dbReference type="PANTHER" id="PTHR34861">
    <property type="match status" value="1"/>
</dbReference>
<evidence type="ECO:0000313" key="3">
    <source>
        <dbReference type="Proteomes" id="UP000318405"/>
    </source>
</evidence>
<dbReference type="Gene3D" id="3.50.30.50">
    <property type="entry name" value="Putative cyclase"/>
    <property type="match status" value="1"/>
</dbReference>
<evidence type="ECO:0000313" key="2">
    <source>
        <dbReference type="EMBL" id="TSH98662.1"/>
    </source>
</evidence>
<keyword evidence="3" id="KW-1185">Reference proteome</keyword>
<evidence type="ECO:0000256" key="1">
    <source>
        <dbReference type="SAM" id="MobiDB-lite"/>
    </source>
</evidence>
<dbReference type="EMBL" id="VLTJ01000004">
    <property type="protein sequence ID" value="TSH98662.1"/>
    <property type="molecule type" value="Genomic_DNA"/>
</dbReference>
<dbReference type="SUPFAM" id="SSF102198">
    <property type="entry name" value="Putative cyclase"/>
    <property type="match status" value="1"/>
</dbReference>
<dbReference type="InterPro" id="IPR007325">
    <property type="entry name" value="KFase/CYL"/>
</dbReference>
<proteinExistence type="predicted"/>
<dbReference type="InterPro" id="IPR037175">
    <property type="entry name" value="KFase_sf"/>
</dbReference>
<sequence>MRWKQRPEGSNWGDFGADDQRGCLNWITPEAVRQAAGLIRTGERFCLSLPLDYPGGTAVNPRRHPPRLTPTERDGDPYLNFPLGRLRPGCVDVLSDDNVTMSLQYSTQWDSLAHVGALFDANGDGIPERVYYNGFRPNEHIQGPVDYAVGEGYAKTDLGQGPTSKATRLDITQLAESGMQGRGVLVDLARHYGRAAHSVGYDDLMRILEADRIEIRQGDILLFHTEYGDALLEMNRNPDPELVHEICAGLDGSDERLLQWITDSRIGAMASDNHAVETYPVKKANACCAALPLHHHCLFKLGLPLGEMWYLGPLARWLRAHERYDCFLTAPPLNLPGAVGSPVTPIATV</sequence>
<name>A0A556B0G4_9BURK</name>
<dbReference type="AlphaFoldDB" id="A0A556B0G4"/>
<dbReference type="Proteomes" id="UP000318405">
    <property type="component" value="Unassembled WGS sequence"/>
</dbReference>
<protein>
    <submittedName>
        <fullName evidence="2">Cyclase family protein</fullName>
    </submittedName>
</protein>
<gene>
    <name evidence="2" type="ORF">FOZ76_02625</name>
</gene>
<dbReference type="PANTHER" id="PTHR34861:SF10">
    <property type="entry name" value="CYCLASE"/>
    <property type="match status" value="1"/>
</dbReference>
<dbReference type="RefSeq" id="WP_143946569.1">
    <property type="nucleotide sequence ID" value="NZ_BAABMB010000001.1"/>
</dbReference>
<dbReference type="GO" id="GO:0019441">
    <property type="term" value="P:L-tryptophan catabolic process to kynurenine"/>
    <property type="evidence" value="ECO:0007669"/>
    <property type="project" value="InterPro"/>
</dbReference>
<reference evidence="2 3" key="1">
    <citation type="submission" date="2019-07" db="EMBL/GenBank/DDBJ databases">
        <title>Qingshengfaniella alkalisoli gen. nov., sp. nov., isolated from saline soil.</title>
        <authorList>
            <person name="Xu L."/>
            <person name="Huang X.-X."/>
            <person name="Sun J.-Q."/>
        </authorList>
    </citation>
    <scope>NUCLEOTIDE SEQUENCE [LARGE SCALE GENOMIC DNA]</scope>
    <source>
        <strain evidence="2 3">DSM 27279</strain>
    </source>
</reference>
<accession>A0A556B0G4</accession>